<reference evidence="2 3" key="1">
    <citation type="journal article" date="2019" name="Int. J. Syst. Evol. Microbiol.">
        <title>The Global Catalogue of Microorganisms (GCM) 10K type strain sequencing project: providing services to taxonomists for standard genome sequencing and annotation.</title>
        <authorList>
            <consortium name="The Broad Institute Genomics Platform"/>
            <consortium name="The Broad Institute Genome Sequencing Center for Infectious Disease"/>
            <person name="Wu L."/>
            <person name="Ma J."/>
        </authorList>
    </citation>
    <scope>NUCLEOTIDE SEQUENCE [LARGE SCALE GENOMIC DNA]</scope>
    <source>
        <strain evidence="2 3">JCM 14560</strain>
    </source>
</reference>
<evidence type="ECO:0000256" key="1">
    <source>
        <dbReference type="ARBA" id="ARBA00009580"/>
    </source>
</evidence>
<proteinExistence type="inferred from homology"/>
<evidence type="ECO:0000313" key="3">
    <source>
        <dbReference type="Proteomes" id="UP001422759"/>
    </source>
</evidence>
<sequence>MTERAFDAPSTSLSVPGVRNLRDAAIGAIRPGRLYRSGHLAELTAAGADHLGRLGIRTVIDLRTSTELAVHPDRLHGLDHRLLHHPVLPDRAAGGLTWPTDQAEMYLFMPDTGAPAIADTVRRLAAPDALPALIHCAVGKDRTGLTIAVIQSLAGAPDADITADFLRSNPGLGLDAGPVPYIDEHGEEHLSHPVKAAHLHAALTHIRTSHGSVPGYLRAHGVTDAELAALRAHLHR</sequence>
<name>A0ABN2ZAM8_9ACTN</name>
<organism evidence="2 3">
    <name type="scientific">Kitasatospora kazusensis</name>
    <dbReference type="NCBI Taxonomy" id="407974"/>
    <lineage>
        <taxon>Bacteria</taxon>
        <taxon>Bacillati</taxon>
        <taxon>Actinomycetota</taxon>
        <taxon>Actinomycetes</taxon>
        <taxon>Kitasatosporales</taxon>
        <taxon>Streptomycetaceae</taxon>
        <taxon>Kitasatospora</taxon>
    </lineage>
</organism>
<comment type="similarity">
    <text evidence="1">Belongs to the protein-tyrosine phosphatase family.</text>
</comment>
<dbReference type="RefSeq" id="WP_344463330.1">
    <property type="nucleotide sequence ID" value="NZ_BAAANT010000009.1"/>
</dbReference>
<dbReference type="SUPFAM" id="SSF52799">
    <property type="entry name" value="(Phosphotyrosine protein) phosphatases II"/>
    <property type="match status" value="1"/>
</dbReference>
<dbReference type="PANTHER" id="PTHR31126:SF1">
    <property type="entry name" value="TYROSINE SPECIFIC PROTEIN PHOSPHATASES DOMAIN-CONTAINING PROTEIN"/>
    <property type="match status" value="1"/>
</dbReference>
<dbReference type="Pfam" id="PF13350">
    <property type="entry name" value="Y_phosphatase3"/>
    <property type="match status" value="1"/>
</dbReference>
<keyword evidence="3" id="KW-1185">Reference proteome</keyword>
<evidence type="ECO:0000313" key="2">
    <source>
        <dbReference type="EMBL" id="GAA2139339.1"/>
    </source>
</evidence>
<dbReference type="Gene3D" id="3.90.190.10">
    <property type="entry name" value="Protein tyrosine phosphatase superfamily"/>
    <property type="match status" value="1"/>
</dbReference>
<gene>
    <name evidence="2" type="ORF">GCM10009760_21470</name>
</gene>
<comment type="caution">
    <text evidence="2">The sequence shown here is derived from an EMBL/GenBank/DDBJ whole genome shotgun (WGS) entry which is preliminary data.</text>
</comment>
<dbReference type="PANTHER" id="PTHR31126">
    <property type="entry name" value="TYROSINE-PROTEIN PHOSPHATASE"/>
    <property type="match status" value="1"/>
</dbReference>
<dbReference type="EMBL" id="BAAANT010000009">
    <property type="protein sequence ID" value="GAA2139339.1"/>
    <property type="molecule type" value="Genomic_DNA"/>
</dbReference>
<dbReference type="InterPro" id="IPR026893">
    <property type="entry name" value="Tyr/Ser_Pase_IphP-type"/>
</dbReference>
<dbReference type="PROSITE" id="PS00383">
    <property type="entry name" value="TYR_PHOSPHATASE_1"/>
    <property type="match status" value="1"/>
</dbReference>
<accession>A0ABN2ZAM8</accession>
<dbReference type="InterPro" id="IPR016130">
    <property type="entry name" value="Tyr_Pase_AS"/>
</dbReference>
<dbReference type="Proteomes" id="UP001422759">
    <property type="component" value="Unassembled WGS sequence"/>
</dbReference>
<protein>
    <submittedName>
        <fullName evidence="2">Tyrosine-protein phosphatase</fullName>
    </submittedName>
</protein>
<dbReference type="InterPro" id="IPR029021">
    <property type="entry name" value="Prot-tyrosine_phosphatase-like"/>
</dbReference>